<dbReference type="PANTHER" id="PTHR11662:SF399">
    <property type="entry name" value="FI19708P1-RELATED"/>
    <property type="match status" value="1"/>
</dbReference>
<dbReference type="InterPro" id="IPR036259">
    <property type="entry name" value="MFS_trans_sf"/>
</dbReference>
<evidence type="ECO:0000256" key="7">
    <source>
        <dbReference type="SAM" id="Phobius"/>
    </source>
</evidence>
<dbReference type="GO" id="GO:0015293">
    <property type="term" value="F:symporter activity"/>
    <property type="evidence" value="ECO:0007669"/>
    <property type="project" value="UniProtKB-KW"/>
</dbReference>
<comment type="subcellular location">
    <subcellularLocation>
        <location evidence="1">Membrane</location>
        <topology evidence="1">Multi-pass membrane protein</topology>
    </subcellularLocation>
</comment>
<reference evidence="10" key="1">
    <citation type="submission" date="2016-06" db="UniProtKB">
        <authorList>
            <consortium name="WormBaseParasite"/>
        </authorList>
    </citation>
    <scope>IDENTIFICATION</scope>
</reference>
<dbReference type="WBParaSite" id="SBAD_0000235701-mRNA-1">
    <property type="protein sequence ID" value="SBAD_0000235701-mRNA-1"/>
    <property type="gene ID" value="SBAD_0000235701"/>
</dbReference>
<keyword evidence="5 7" id="KW-1133">Transmembrane helix</keyword>
<dbReference type="PANTHER" id="PTHR11662">
    <property type="entry name" value="SOLUTE CARRIER FAMILY 17"/>
    <property type="match status" value="1"/>
</dbReference>
<feature type="transmembrane region" description="Helical" evidence="7">
    <location>
        <begin position="190"/>
        <end position="211"/>
    </location>
</feature>
<name>A0A183IF58_9BILA</name>
<protein>
    <submittedName>
        <fullName evidence="10">MFS domain-containing protein</fullName>
    </submittedName>
</protein>
<evidence type="ECO:0000256" key="5">
    <source>
        <dbReference type="ARBA" id="ARBA00022989"/>
    </source>
</evidence>
<evidence type="ECO:0000256" key="3">
    <source>
        <dbReference type="ARBA" id="ARBA00022692"/>
    </source>
</evidence>
<feature type="transmembrane region" description="Helical" evidence="7">
    <location>
        <begin position="24"/>
        <end position="49"/>
    </location>
</feature>
<evidence type="ECO:0000313" key="10">
    <source>
        <dbReference type="WBParaSite" id="SBAD_0000235701-mRNA-1"/>
    </source>
</evidence>
<gene>
    <name evidence="8" type="ORF">SBAD_LOCUS2252</name>
</gene>
<dbReference type="InterPro" id="IPR050382">
    <property type="entry name" value="MFS_Na/Anion_cotransporter"/>
</dbReference>
<dbReference type="GO" id="GO:0006820">
    <property type="term" value="P:monoatomic anion transport"/>
    <property type="evidence" value="ECO:0007669"/>
    <property type="project" value="TreeGrafter"/>
</dbReference>
<dbReference type="Proteomes" id="UP000270296">
    <property type="component" value="Unassembled WGS sequence"/>
</dbReference>
<feature type="transmembrane region" description="Helical" evidence="7">
    <location>
        <begin position="124"/>
        <end position="151"/>
    </location>
</feature>
<evidence type="ECO:0000256" key="6">
    <source>
        <dbReference type="ARBA" id="ARBA00023136"/>
    </source>
</evidence>
<evidence type="ECO:0000256" key="2">
    <source>
        <dbReference type="ARBA" id="ARBA00022448"/>
    </source>
</evidence>
<keyword evidence="6 7" id="KW-0472">Membrane</keyword>
<proteinExistence type="predicted"/>
<dbReference type="FunFam" id="1.20.1250.20:FF:000003">
    <property type="entry name" value="Solute carrier family 17 member 3"/>
    <property type="match status" value="1"/>
</dbReference>
<keyword evidence="4" id="KW-0769">Symport</keyword>
<evidence type="ECO:0000313" key="9">
    <source>
        <dbReference type="Proteomes" id="UP000270296"/>
    </source>
</evidence>
<dbReference type="OrthoDB" id="2985014at2759"/>
<dbReference type="SUPFAM" id="SSF103473">
    <property type="entry name" value="MFS general substrate transporter"/>
    <property type="match status" value="1"/>
</dbReference>
<evidence type="ECO:0000313" key="8">
    <source>
        <dbReference type="EMBL" id="VDO97012.1"/>
    </source>
</evidence>
<dbReference type="EMBL" id="UZAM01007145">
    <property type="protein sequence ID" value="VDO97012.1"/>
    <property type="molecule type" value="Genomic_DNA"/>
</dbReference>
<feature type="transmembrane region" description="Helical" evidence="7">
    <location>
        <begin position="163"/>
        <end position="184"/>
    </location>
</feature>
<keyword evidence="3 7" id="KW-0812">Transmembrane</keyword>
<feature type="transmembrane region" description="Helical" evidence="7">
    <location>
        <begin position="99"/>
        <end position="118"/>
    </location>
</feature>
<accession>A0A183IF58</accession>
<keyword evidence="9" id="KW-1185">Reference proteome</keyword>
<sequence length="235" mass="25745">MISHNGKWMKPPVPWKAMAMSRVLWSNILAVLCHEAPMSAIMMFLPMYMRDVLHFCMKTNGMLSALPIACFLVFKILATHLNQMLQVVFQIDRTTLAKGFNFVACLGLGGFLLSVTNLDCQNRITAVILICLSIGFAGFHTPGCLSTLLSIAPTFSGTIASIAYFFASVSAMIIPLVVKSVVIYGTKAEWQLVLIATGCIALLPVVFFTLFGSAEEQPWAQPQQAKLSTVSVEKF</sequence>
<feature type="transmembrane region" description="Helical" evidence="7">
    <location>
        <begin position="61"/>
        <end position="78"/>
    </location>
</feature>
<evidence type="ECO:0000256" key="1">
    <source>
        <dbReference type="ARBA" id="ARBA00004141"/>
    </source>
</evidence>
<evidence type="ECO:0000256" key="4">
    <source>
        <dbReference type="ARBA" id="ARBA00022847"/>
    </source>
</evidence>
<dbReference type="Gene3D" id="1.20.1250.20">
    <property type="entry name" value="MFS general substrate transporter like domains"/>
    <property type="match status" value="1"/>
</dbReference>
<dbReference type="AlphaFoldDB" id="A0A183IF58"/>
<organism evidence="10">
    <name type="scientific">Soboliphyme baturini</name>
    <dbReference type="NCBI Taxonomy" id="241478"/>
    <lineage>
        <taxon>Eukaryota</taxon>
        <taxon>Metazoa</taxon>
        <taxon>Ecdysozoa</taxon>
        <taxon>Nematoda</taxon>
        <taxon>Enoplea</taxon>
        <taxon>Dorylaimia</taxon>
        <taxon>Dioctophymatida</taxon>
        <taxon>Dioctophymatoidea</taxon>
        <taxon>Soboliphymatidae</taxon>
        <taxon>Soboliphyme</taxon>
    </lineage>
</organism>
<keyword evidence="2" id="KW-0813">Transport</keyword>
<reference evidence="8 9" key="2">
    <citation type="submission" date="2018-11" db="EMBL/GenBank/DDBJ databases">
        <authorList>
            <consortium name="Pathogen Informatics"/>
        </authorList>
    </citation>
    <scope>NUCLEOTIDE SEQUENCE [LARGE SCALE GENOMIC DNA]</scope>
</reference>
<dbReference type="GO" id="GO:0016020">
    <property type="term" value="C:membrane"/>
    <property type="evidence" value="ECO:0007669"/>
    <property type="project" value="UniProtKB-SubCell"/>
</dbReference>